<feature type="region of interest" description="Disordered" evidence="1">
    <location>
        <begin position="1"/>
        <end position="22"/>
    </location>
</feature>
<reference evidence="2 3" key="1">
    <citation type="submission" date="2024-06" db="EMBL/GenBank/DDBJ databases">
        <title>A chromosome level genome sequence of Diviner's sage (Salvia divinorum).</title>
        <authorList>
            <person name="Ford S.A."/>
            <person name="Ro D.-K."/>
            <person name="Ness R.W."/>
            <person name="Phillips M.A."/>
        </authorList>
    </citation>
    <scope>NUCLEOTIDE SEQUENCE [LARGE SCALE GENOMIC DNA]</scope>
    <source>
        <strain evidence="2">SAF-2024a</strain>
        <tissue evidence="2">Leaf</tissue>
    </source>
</reference>
<sequence length="106" mass="11801">MNVQDRGWNVSTSKGQKKKNKDLQVTEALKQQYADYLHTSNGSLDDLGAYDEYVPETPEMALNELGENDPQEKEVASKDERSVEALPAYSLLGLKGPTSLNLTRDI</sequence>
<evidence type="ECO:0000313" key="3">
    <source>
        <dbReference type="Proteomes" id="UP001567538"/>
    </source>
</evidence>
<dbReference type="EMBL" id="JBEAFC010000006">
    <property type="protein sequence ID" value="KAL1554597.1"/>
    <property type="molecule type" value="Genomic_DNA"/>
</dbReference>
<feature type="compositionally biased region" description="Polar residues" evidence="1">
    <location>
        <begin position="1"/>
        <end position="14"/>
    </location>
</feature>
<proteinExistence type="predicted"/>
<evidence type="ECO:0000313" key="2">
    <source>
        <dbReference type="EMBL" id="KAL1554597.1"/>
    </source>
</evidence>
<name>A0ABD1HE97_SALDI</name>
<comment type="caution">
    <text evidence="2">The sequence shown here is derived from an EMBL/GenBank/DDBJ whole genome shotgun (WGS) entry which is preliminary data.</text>
</comment>
<keyword evidence="3" id="KW-1185">Reference proteome</keyword>
<accession>A0ABD1HE97</accession>
<evidence type="ECO:0000256" key="1">
    <source>
        <dbReference type="SAM" id="MobiDB-lite"/>
    </source>
</evidence>
<protein>
    <submittedName>
        <fullName evidence="2">Uncharacterized protein</fullName>
    </submittedName>
</protein>
<gene>
    <name evidence="2" type="ORF">AAHA92_15142</name>
</gene>
<organism evidence="2 3">
    <name type="scientific">Salvia divinorum</name>
    <name type="common">Maria pastora</name>
    <name type="synonym">Diviner's sage</name>
    <dbReference type="NCBI Taxonomy" id="28513"/>
    <lineage>
        <taxon>Eukaryota</taxon>
        <taxon>Viridiplantae</taxon>
        <taxon>Streptophyta</taxon>
        <taxon>Embryophyta</taxon>
        <taxon>Tracheophyta</taxon>
        <taxon>Spermatophyta</taxon>
        <taxon>Magnoliopsida</taxon>
        <taxon>eudicotyledons</taxon>
        <taxon>Gunneridae</taxon>
        <taxon>Pentapetalae</taxon>
        <taxon>asterids</taxon>
        <taxon>lamiids</taxon>
        <taxon>Lamiales</taxon>
        <taxon>Lamiaceae</taxon>
        <taxon>Nepetoideae</taxon>
        <taxon>Mentheae</taxon>
        <taxon>Salviinae</taxon>
        <taxon>Salvia</taxon>
        <taxon>Salvia subgen. Calosphace</taxon>
    </lineage>
</organism>
<dbReference type="AlphaFoldDB" id="A0ABD1HE97"/>
<dbReference type="Proteomes" id="UP001567538">
    <property type="component" value="Unassembled WGS sequence"/>
</dbReference>